<dbReference type="OrthoDB" id="5815156at2"/>
<dbReference type="SUPFAM" id="SSF47175">
    <property type="entry name" value="Cytochromes"/>
    <property type="match status" value="1"/>
</dbReference>
<sequence>MKYIPLLLSLLIPSLVQAHSQAVEEAAIEARQNAFTEIEIQLEQTEQIIDEDNTDWENLESLSKALQKHSQTLAVSFPIGSLENSRANADVWSKPEKFNMLMQQMDAGFQQIYQASQEKDAILAEQGVEQANDTCRACHRSYRSRF</sequence>
<dbReference type="EMBL" id="QVMU01000027">
    <property type="protein sequence ID" value="RJX66556.1"/>
    <property type="molecule type" value="Genomic_DNA"/>
</dbReference>
<organism evidence="2 3">
    <name type="scientific">Vibrio sinensis</name>
    <dbReference type="NCBI Taxonomy" id="2302434"/>
    <lineage>
        <taxon>Bacteria</taxon>
        <taxon>Pseudomonadati</taxon>
        <taxon>Pseudomonadota</taxon>
        <taxon>Gammaproteobacteria</taxon>
        <taxon>Vibrionales</taxon>
        <taxon>Vibrionaceae</taxon>
        <taxon>Vibrio</taxon>
    </lineage>
</organism>
<evidence type="ECO:0000256" key="1">
    <source>
        <dbReference type="SAM" id="SignalP"/>
    </source>
</evidence>
<dbReference type="InterPro" id="IPR002321">
    <property type="entry name" value="Cyt_c_II"/>
</dbReference>
<dbReference type="GO" id="GO:0022900">
    <property type="term" value="P:electron transport chain"/>
    <property type="evidence" value="ECO:0007669"/>
    <property type="project" value="InterPro"/>
</dbReference>
<dbReference type="RefSeq" id="WP_120034645.1">
    <property type="nucleotide sequence ID" value="NZ_QVMU01000027.1"/>
</dbReference>
<feature type="signal peptide" evidence="1">
    <location>
        <begin position="1"/>
        <end position="18"/>
    </location>
</feature>
<evidence type="ECO:0000313" key="3">
    <source>
        <dbReference type="Proteomes" id="UP000273252"/>
    </source>
</evidence>
<dbReference type="GO" id="GO:0009055">
    <property type="term" value="F:electron transfer activity"/>
    <property type="evidence" value="ECO:0007669"/>
    <property type="project" value="InterPro"/>
</dbReference>
<gene>
    <name evidence="2" type="ORF">DZ860_19950</name>
</gene>
<accession>A0A3A6QWY3</accession>
<evidence type="ECO:0000313" key="2">
    <source>
        <dbReference type="EMBL" id="RJX66556.1"/>
    </source>
</evidence>
<proteinExistence type="predicted"/>
<dbReference type="GO" id="GO:0005506">
    <property type="term" value="F:iron ion binding"/>
    <property type="evidence" value="ECO:0007669"/>
    <property type="project" value="InterPro"/>
</dbReference>
<keyword evidence="3" id="KW-1185">Reference proteome</keyword>
<dbReference type="Pfam" id="PF01322">
    <property type="entry name" value="Cytochrom_C_2"/>
    <property type="match status" value="1"/>
</dbReference>
<dbReference type="AlphaFoldDB" id="A0A3A6QWY3"/>
<dbReference type="InterPro" id="IPR010980">
    <property type="entry name" value="Cyt_c/b562"/>
</dbReference>
<dbReference type="Proteomes" id="UP000273252">
    <property type="component" value="Unassembled WGS sequence"/>
</dbReference>
<protein>
    <submittedName>
        <fullName evidence="2">Cytochrome c</fullName>
    </submittedName>
</protein>
<keyword evidence="1" id="KW-0732">Signal</keyword>
<feature type="chain" id="PRO_5017178165" evidence="1">
    <location>
        <begin position="19"/>
        <end position="146"/>
    </location>
</feature>
<comment type="caution">
    <text evidence="2">The sequence shown here is derived from an EMBL/GenBank/DDBJ whole genome shotgun (WGS) entry which is preliminary data.</text>
</comment>
<dbReference type="GO" id="GO:0020037">
    <property type="term" value="F:heme binding"/>
    <property type="evidence" value="ECO:0007669"/>
    <property type="project" value="InterPro"/>
</dbReference>
<name>A0A3A6QWY3_9VIBR</name>
<dbReference type="Gene3D" id="1.20.120.10">
    <property type="entry name" value="Cytochrome c/b562"/>
    <property type="match status" value="1"/>
</dbReference>
<dbReference type="PROSITE" id="PS51009">
    <property type="entry name" value="CYTCII"/>
    <property type="match status" value="1"/>
</dbReference>
<reference evidence="2 3" key="1">
    <citation type="submission" date="2018-08" db="EMBL/GenBank/DDBJ databases">
        <title>Vibrio isolated from the Eastern China Marginal Seas.</title>
        <authorList>
            <person name="Li Y."/>
        </authorList>
    </citation>
    <scope>NUCLEOTIDE SEQUENCE [LARGE SCALE GENOMIC DNA]</scope>
    <source>
        <strain evidence="2 3">BEI233</strain>
    </source>
</reference>